<feature type="coiled-coil region" evidence="10">
    <location>
        <begin position="458"/>
        <end position="485"/>
    </location>
</feature>
<accession>A0AAX4JR30</accession>
<feature type="region of interest" description="Disordered" evidence="11">
    <location>
        <begin position="602"/>
        <end position="632"/>
    </location>
</feature>
<feature type="compositionally biased region" description="Basic and acidic residues" evidence="11">
    <location>
        <begin position="660"/>
        <end position="671"/>
    </location>
</feature>
<dbReference type="PROSITE" id="PS00107">
    <property type="entry name" value="PROTEIN_KINASE_ATP"/>
    <property type="match status" value="1"/>
</dbReference>
<keyword evidence="15" id="KW-1185">Reference proteome</keyword>
<feature type="compositionally biased region" description="Low complexity" evidence="11">
    <location>
        <begin position="713"/>
        <end position="731"/>
    </location>
</feature>
<dbReference type="PANTHER" id="PTHR24346:SF110">
    <property type="entry name" value="NON-SPECIFIC SERINE_THREONINE PROTEIN KINASE"/>
    <property type="match status" value="1"/>
</dbReference>
<dbReference type="InterPro" id="IPR001772">
    <property type="entry name" value="KA1_dom"/>
</dbReference>
<organism evidence="14 15">
    <name type="scientific">Kwoniella dendrophila CBS 6074</name>
    <dbReference type="NCBI Taxonomy" id="1295534"/>
    <lineage>
        <taxon>Eukaryota</taxon>
        <taxon>Fungi</taxon>
        <taxon>Dikarya</taxon>
        <taxon>Basidiomycota</taxon>
        <taxon>Agaricomycotina</taxon>
        <taxon>Tremellomycetes</taxon>
        <taxon>Tremellales</taxon>
        <taxon>Cryptococcaceae</taxon>
        <taxon>Kwoniella</taxon>
    </lineage>
</organism>
<feature type="compositionally biased region" description="Basic and acidic residues" evidence="11">
    <location>
        <begin position="1169"/>
        <end position="1179"/>
    </location>
</feature>
<keyword evidence="2" id="KW-0723">Serine/threonine-protein kinase</keyword>
<evidence type="ECO:0000256" key="5">
    <source>
        <dbReference type="ARBA" id="ARBA00022777"/>
    </source>
</evidence>
<dbReference type="Pfam" id="PF00069">
    <property type="entry name" value="Pkinase"/>
    <property type="match status" value="1"/>
</dbReference>
<dbReference type="PROSITE" id="PS50011">
    <property type="entry name" value="PROTEIN_KINASE_DOM"/>
    <property type="match status" value="1"/>
</dbReference>
<evidence type="ECO:0000256" key="6">
    <source>
        <dbReference type="ARBA" id="ARBA00022840"/>
    </source>
</evidence>
<keyword evidence="4 9" id="KW-0547">Nucleotide-binding</keyword>
<dbReference type="PROSITE" id="PS00108">
    <property type="entry name" value="PROTEIN_KINASE_ST"/>
    <property type="match status" value="1"/>
</dbReference>
<keyword evidence="6 9" id="KW-0067">ATP-binding</keyword>
<feature type="region of interest" description="Disordered" evidence="11">
    <location>
        <begin position="1"/>
        <end position="134"/>
    </location>
</feature>
<dbReference type="SMART" id="SM00220">
    <property type="entry name" value="S_TKc"/>
    <property type="match status" value="1"/>
</dbReference>
<dbReference type="Pfam" id="PF02149">
    <property type="entry name" value="KA1"/>
    <property type="match status" value="1"/>
</dbReference>
<dbReference type="SUPFAM" id="SSF56112">
    <property type="entry name" value="Protein kinase-like (PK-like)"/>
    <property type="match status" value="1"/>
</dbReference>
<feature type="region of interest" description="Disordered" evidence="11">
    <location>
        <begin position="1295"/>
        <end position="1320"/>
    </location>
</feature>
<dbReference type="RefSeq" id="XP_066074294.1">
    <property type="nucleotide sequence ID" value="XM_066218197.1"/>
</dbReference>
<feature type="compositionally biased region" description="Pro residues" evidence="11">
    <location>
        <begin position="810"/>
        <end position="822"/>
    </location>
</feature>
<evidence type="ECO:0000313" key="14">
    <source>
        <dbReference type="EMBL" id="WWC87531.1"/>
    </source>
</evidence>
<evidence type="ECO:0000256" key="11">
    <source>
        <dbReference type="SAM" id="MobiDB-lite"/>
    </source>
</evidence>
<dbReference type="GO" id="GO:0004674">
    <property type="term" value="F:protein serine/threonine kinase activity"/>
    <property type="evidence" value="ECO:0007669"/>
    <property type="project" value="UniProtKB-KW"/>
</dbReference>
<dbReference type="FunFam" id="1.10.510.10:FF:000636">
    <property type="entry name" value="Non-specific serine/threonine protein kinase"/>
    <property type="match status" value="1"/>
</dbReference>
<dbReference type="FunFam" id="3.30.200.20:FF:000003">
    <property type="entry name" value="Non-specific serine/threonine protein kinase"/>
    <property type="match status" value="1"/>
</dbReference>
<keyword evidence="3" id="KW-0808">Transferase</keyword>
<dbReference type="Proteomes" id="UP001355207">
    <property type="component" value="Chromosome 3"/>
</dbReference>
<comment type="catalytic activity">
    <reaction evidence="8">
        <text>L-seryl-[protein] + ATP = O-phospho-L-seryl-[protein] + ADP + H(+)</text>
        <dbReference type="Rhea" id="RHEA:17989"/>
        <dbReference type="Rhea" id="RHEA-COMP:9863"/>
        <dbReference type="Rhea" id="RHEA-COMP:11604"/>
        <dbReference type="ChEBI" id="CHEBI:15378"/>
        <dbReference type="ChEBI" id="CHEBI:29999"/>
        <dbReference type="ChEBI" id="CHEBI:30616"/>
        <dbReference type="ChEBI" id="CHEBI:83421"/>
        <dbReference type="ChEBI" id="CHEBI:456216"/>
        <dbReference type="EC" id="2.7.11.1"/>
    </reaction>
</comment>
<evidence type="ECO:0000256" key="2">
    <source>
        <dbReference type="ARBA" id="ARBA00022527"/>
    </source>
</evidence>
<feature type="region of interest" description="Disordered" evidence="11">
    <location>
        <begin position="654"/>
        <end position="998"/>
    </location>
</feature>
<dbReference type="PANTHER" id="PTHR24346">
    <property type="entry name" value="MAP/MICROTUBULE AFFINITY-REGULATING KINASE"/>
    <property type="match status" value="1"/>
</dbReference>
<dbReference type="InterPro" id="IPR008271">
    <property type="entry name" value="Ser/Thr_kinase_AS"/>
</dbReference>
<keyword evidence="5" id="KW-0418">Kinase</keyword>
<evidence type="ECO:0000256" key="9">
    <source>
        <dbReference type="PROSITE-ProRule" id="PRU10141"/>
    </source>
</evidence>
<evidence type="ECO:0000256" key="8">
    <source>
        <dbReference type="ARBA" id="ARBA00048679"/>
    </source>
</evidence>
<dbReference type="SUPFAM" id="SSF103243">
    <property type="entry name" value="KA1-like"/>
    <property type="match status" value="1"/>
</dbReference>
<dbReference type="Gene3D" id="3.30.310.80">
    <property type="entry name" value="Kinase associated domain 1, KA1"/>
    <property type="match status" value="1"/>
</dbReference>
<evidence type="ECO:0000256" key="7">
    <source>
        <dbReference type="ARBA" id="ARBA00047899"/>
    </source>
</evidence>
<keyword evidence="10" id="KW-0175">Coiled coil</keyword>
<name>A0AAX4JR30_9TREE</name>
<feature type="domain" description="KA1" evidence="13">
    <location>
        <begin position="1337"/>
        <end position="1387"/>
    </location>
</feature>
<proteinExistence type="predicted"/>
<gene>
    <name evidence="14" type="ORF">L201_002421</name>
</gene>
<protein>
    <recommendedName>
        <fullName evidence="1">non-specific serine/threonine protein kinase</fullName>
        <ecNumber evidence="1">2.7.11.1</ecNumber>
    </recommendedName>
</protein>
<feature type="region of interest" description="Disordered" evidence="11">
    <location>
        <begin position="1074"/>
        <end position="1194"/>
    </location>
</feature>
<dbReference type="InterPro" id="IPR000719">
    <property type="entry name" value="Prot_kinase_dom"/>
</dbReference>
<evidence type="ECO:0000313" key="15">
    <source>
        <dbReference type="Proteomes" id="UP001355207"/>
    </source>
</evidence>
<dbReference type="EMBL" id="CP144100">
    <property type="protein sequence ID" value="WWC87531.1"/>
    <property type="molecule type" value="Genomic_DNA"/>
</dbReference>
<dbReference type="EC" id="2.7.11.1" evidence="1"/>
<evidence type="ECO:0000259" key="12">
    <source>
        <dbReference type="PROSITE" id="PS50011"/>
    </source>
</evidence>
<feature type="compositionally biased region" description="Polar residues" evidence="11">
    <location>
        <begin position="1138"/>
        <end position="1162"/>
    </location>
</feature>
<dbReference type="InterPro" id="IPR017441">
    <property type="entry name" value="Protein_kinase_ATP_BS"/>
</dbReference>
<feature type="compositionally biased region" description="Polar residues" evidence="11">
    <location>
        <begin position="870"/>
        <end position="880"/>
    </location>
</feature>
<feature type="compositionally biased region" description="Low complexity" evidence="11">
    <location>
        <begin position="750"/>
        <end position="766"/>
    </location>
</feature>
<evidence type="ECO:0000256" key="1">
    <source>
        <dbReference type="ARBA" id="ARBA00012513"/>
    </source>
</evidence>
<dbReference type="GO" id="GO:0005737">
    <property type="term" value="C:cytoplasm"/>
    <property type="evidence" value="ECO:0007669"/>
    <property type="project" value="TreeGrafter"/>
</dbReference>
<dbReference type="InterPro" id="IPR011009">
    <property type="entry name" value="Kinase-like_dom_sf"/>
</dbReference>
<feature type="domain" description="Protein kinase" evidence="12">
    <location>
        <begin position="167"/>
        <end position="429"/>
    </location>
</feature>
<dbReference type="GeneID" id="91093093"/>
<evidence type="ECO:0000259" key="13">
    <source>
        <dbReference type="PROSITE" id="PS50032"/>
    </source>
</evidence>
<feature type="compositionally biased region" description="Polar residues" evidence="11">
    <location>
        <begin position="1109"/>
        <end position="1120"/>
    </location>
</feature>
<evidence type="ECO:0000256" key="10">
    <source>
        <dbReference type="SAM" id="Coils"/>
    </source>
</evidence>
<dbReference type="InterPro" id="IPR028375">
    <property type="entry name" value="KA1/Ssp2_C"/>
</dbReference>
<sequence length="1390" mass="151101">MADPFAANPQYASSSGYQHPPTGFSRPQQTYRASTGPGQIMATTDEFGTYSPGHAPMPGPSQSTSAAAAAAARYRQSMPMPLPLPEPIASTSHTYASSHSHTAQSQQQQAQAQSRAANRRSHNPTTTLGNASPPKAEYLTDEYVLHPSVYAYKQAHPRRPMIGFGPYVLLQTLGEGEFGKVKLGVHTDYGVEVAIKLIKRGSLDDEVRASKVEREIDVLKTLKHPNIVRMFDVIDTEKYIGIVLEYAGGGELFEHILANRYLKEKDAQKLFAQLISGVDYLHRKHIVHRDLKLENLLLDKHRNIIITDFGFANRFDHAQDDLMATSCGSPCYAAPELVVSEGLYVGSAVDIWSCGVILYAMLSGYLPYDDDPQNPDGDNINLLYKYIMNTKLNFPEHLSPSAKSLLQIMLVPLPEHRCTVTQIMEHPWLAGYRDMFVRTVEEHEYVFQEAMYRKSQQAKRELSDRKRVQAEAKEAKAMMQRSQSSVPGTTVTASMLDYQRRREQRHHSALPTTSTMPEYLSNAGHRTPPLESRHVIPPPLPAPTHTQLMPEASMVASPASMPTPTMPTLSIPSPSGSPSKHVESVAALHTPTESIAVASTRAVENESLSTTPLVTPPIETEDKATRPSMSSNKNRHTIQVEYDGDASYERMQEAMQKNQKGKDIERPESKAENLAPIMAHVQQGGSTDIEMESGSSDNDHAQAETVESVLEETPAVTPVLTPPANTTPLPEVAEEVSEKSSEAPTIPSTPSKKSISQQTPSSPTTPRASMAVQSETITATPRAERAAPPTPKASLVSDNRKRHDSMPPISAMPPPSSVPAPRNPNHKPSGLPKPPPAKRERYRKGMSLDKFGLAKLLGQASHTNDENRNIPPSASSSAVNLASGHAKRGSMSISRPGTADQEKKSRRKTLQLMVNRSNPRDDKSPQTPLAPATPLAARDMNPQAPATKPVSPPVVVDRNGIQPSPQPDQSSPSIVTVDAFAAQQAASPPHKTASSKAAKKVMDWFRRKSLAKDTLVNLKSAGVKSDSQSSFVRVSPARPKVAERMGGSTANLAMSSVSSIGHTQEGPVVVTVSEDDEAQPESATLPKPKQANSTNVGESARIPLGEAVNKTNVQSTSDLLSPTRARVPTPERSKSHRISPSQSSTNNAERQPSNLQKSTLPGSSTSTRARSDRSEDSKMRVHTGLVDQSALSSKPPKEVMTEVLKVLKEMGMDIKRENEFRLRCTRVRRRKAGATTALGSVMSVGSGMSPFTLMSSASTSKTDSRGLPLPISPSAGSSLSGGIKGMLLRRGSSYSSQLPRSDSEIFSSPSIGNTPNLPSSPDGKLPMMAEPLYGEHSVDSGDEVKFVIELCRIKNLPGLYLLNIKRLRGSVWSFKFIYQTVLERTSTLTH</sequence>
<dbReference type="GO" id="GO:0035556">
    <property type="term" value="P:intracellular signal transduction"/>
    <property type="evidence" value="ECO:0007669"/>
    <property type="project" value="TreeGrafter"/>
</dbReference>
<feature type="compositionally biased region" description="Polar residues" evidence="11">
    <location>
        <begin position="25"/>
        <end position="37"/>
    </location>
</feature>
<evidence type="ECO:0000256" key="4">
    <source>
        <dbReference type="ARBA" id="ARBA00022741"/>
    </source>
</evidence>
<comment type="catalytic activity">
    <reaction evidence="7">
        <text>L-threonyl-[protein] + ATP = O-phospho-L-threonyl-[protein] + ADP + H(+)</text>
        <dbReference type="Rhea" id="RHEA:46608"/>
        <dbReference type="Rhea" id="RHEA-COMP:11060"/>
        <dbReference type="Rhea" id="RHEA-COMP:11605"/>
        <dbReference type="ChEBI" id="CHEBI:15378"/>
        <dbReference type="ChEBI" id="CHEBI:30013"/>
        <dbReference type="ChEBI" id="CHEBI:30616"/>
        <dbReference type="ChEBI" id="CHEBI:61977"/>
        <dbReference type="ChEBI" id="CHEBI:456216"/>
        <dbReference type="EC" id="2.7.11.1"/>
    </reaction>
</comment>
<dbReference type="GO" id="GO:0005524">
    <property type="term" value="F:ATP binding"/>
    <property type="evidence" value="ECO:0007669"/>
    <property type="project" value="UniProtKB-UniRule"/>
</dbReference>
<feature type="binding site" evidence="9">
    <location>
        <position position="196"/>
    </location>
    <ligand>
        <name>ATP</name>
        <dbReference type="ChEBI" id="CHEBI:30616"/>
    </ligand>
</feature>
<dbReference type="PROSITE" id="PS50032">
    <property type="entry name" value="KA1"/>
    <property type="match status" value="1"/>
</dbReference>
<dbReference type="Gene3D" id="1.10.510.10">
    <property type="entry name" value="Transferase(Phosphotransferase) domain 1"/>
    <property type="match status" value="1"/>
</dbReference>
<reference evidence="14 15" key="1">
    <citation type="submission" date="2024-01" db="EMBL/GenBank/DDBJ databases">
        <title>Comparative genomics of Cryptococcus and Kwoniella reveals pathogenesis evolution and contrasting modes of karyotype evolution via chromosome fusion or intercentromeric recombination.</title>
        <authorList>
            <person name="Coelho M.A."/>
            <person name="David-Palma M."/>
            <person name="Shea T."/>
            <person name="Bowers K."/>
            <person name="McGinley-Smith S."/>
            <person name="Mohammad A.W."/>
            <person name="Gnirke A."/>
            <person name="Yurkov A.M."/>
            <person name="Nowrousian M."/>
            <person name="Sun S."/>
            <person name="Cuomo C.A."/>
            <person name="Heitman J."/>
        </authorList>
    </citation>
    <scope>NUCLEOTIDE SEQUENCE [LARGE SCALE GENOMIC DNA]</scope>
    <source>
        <strain evidence="14 15">CBS 6074</strain>
    </source>
</reference>
<feature type="compositionally biased region" description="Low complexity" evidence="11">
    <location>
        <begin position="925"/>
        <end position="937"/>
    </location>
</feature>
<feature type="compositionally biased region" description="Polar residues" evidence="11">
    <location>
        <begin position="1295"/>
        <end position="1319"/>
    </location>
</feature>
<feature type="compositionally biased region" description="Low complexity" evidence="11">
    <location>
        <begin position="89"/>
        <end position="116"/>
    </location>
</feature>
<evidence type="ECO:0000256" key="3">
    <source>
        <dbReference type="ARBA" id="ARBA00022679"/>
    </source>
</evidence>